<dbReference type="Pfam" id="PF08436">
    <property type="entry name" value="DXP_redisom_C"/>
    <property type="match status" value="1"/>
</dbReference>
<feature type="binding site" evidence="9">
    <location>
        <position position="13"/>
    </location>
    <ligand>
        <name>NADPH</name>
        <dbReference type="ChEBI" id="CHEBI:57783"/>
    </ligand>
</feature>
<feature type="binding site" evidence="9">
    <location>
        <position position="215"/>
    </location>
    <ligand>
        <name>1-deoxy-D-xylulose 5-phosphate</name>
        <dbReference type="ChEBI" id="CHEBI:57792"/>
    </ligand>
</feature>
<evidence type="ECO:0000256" key="9">
    <source>
        <dbReference type="HAMAP-Rule" id="MF_00183"/>
    </source>
</evidence>
<dbReference type="PANTHER" id="PTHR30525:SF0">
    <property type="entry name" value="1-DEOXY-D-XYLULOSE 5-PHOSPHATE REDUCTOISOMERASE, CHLOROPLASTIC"/>
    <property type="match status" value="1"/>
</dbReference>
<feature type="binding site" evidence="9">
    <location>
        <position position="218"/>
    </location>
    <ligand>
        <name>1-deoxy-D-xylulose 5-phosphate</name>
        <dbReference type="ChEBI" id="CHEBI:57792"/>
    </ligand>
</feature>
<proteinExistence type="inferred from homology"/>
<dbReference type="RefSeq" id="WP_159822029.1">
    <property type="nucleotide sequence ID" value="NZ_CABWNB010000001.1"/>
</dbReference>
<dbReference type="GeneID" id="93485409"/>
<comment type="caution">
    <text evidence="13">The sequence shown here is derived from an EMBL/GenBank/DDBJ whole genome shotgun (WGS) entry which is preliminary data.</text>
</comment>
<dbReference type="EC" id="1.1.1.267" evidence="9"/>
<dbReference type="UniPathway" id="UPA00056">
    <property type="reaction ID" value="UER00092"/>
</dbReference>
<reference evidence="13 14" key="1">
    <citation type="submission" date="2020-08" db="EMBL/GenBank/DDBJ databases">
        <title>Genomic Encyclopedia of Type Strains, Phase IV (KMG-IV): sequencing the most valuable type-strain genomes for metagenomic binning, comparative biology and taxonomic classification.</title>
        <authorList>
            <person name="Goeker M."/>
        </authorList>
    </citation>
    <scope>NUCLEOTIDE SEQUENCE [LARGE SCALE GENOMIC DNA]</scope>
    <source>
        <strain evidence="13 14">DSM 21255</strain>
    </source>
</reference>
<keyword evidence="5 9" id="KW-0560">Oxidoreductase</keyword>
<feature type="domain" description="1-deoxy-D-xylulose 5-phosphate reductoisomerase N-terminal" evidence="10">
    <location>
        <begin position="4"/>
        <end position="129"/>
    </location>
</feature>
<feature type="binding site" evidence="9">
    <location>
        <position position="12"/>
    </location>
    <ligand>
        <name>NADPH</name>
        <dbReference type="ChEBI" id="CHEBI:57783"/>
    </ligand>
</feature>
<feature type="binding site" evidence="9">
    <location>
        <position position="11"/>
    </location>
    <ligand>
        <name>NADPH</name>
        <dbReference type="ChEBI" id="CHEBI:57783"/>
    </ligand>
</feature>
<keyword evidence="13" id="KW-0413">Isomerase</keyword>
<feature type="binding site" evidence="9">
    <location>
        <position position="10"/>
    </location>
    <ligand>
        <name>NADPH</name>
        <dbReference type="ChEBI" id="CHEBI:57783"/>
    </ligand>
</feature>
<dbReference type="FunFam" id="3.40.50.720:FF:000045">
    <property type="entry name" value="1-deoxy-D-xylulose 5-phosphate reductoisomerase"/>
    <property type="match status" value="1"/>
</dbReference>
<dbReference type="InterPro" id="IPR013644">
    <property type="entry name" value="DXP_reductoisomerase_C"/>
</dbReference>
<dbReference type="Pfam" id="PF02670">
    <property type="entry name" value="DXP_reductoisom"/>
    <property type="match status" value="1"/>
</dbReference>
<keyword evidence="4 9" id="KW-0521">NADP</keyword>
<feature type="binding site" evidence="9">
    <location>
        <position position="122"/>
    </location>
    <ligand>
        <name>1-deoxy-D-xylulose 5-phosphate</name>
        <dbReference type="ChEBI" id="CHEBI:57792"/>
    </ligand>
</feature>
<protein>
    <recommendedName>
        <fullName evidence="9">1-deoxy-D-xylulose 5-phosphate reductoisomerase</fullName>
        <shortName evidence="9">DXP reductoisomerase</shortName>
        <ecNumber evidence="9">1.1.1.267</ecNumber>
    </recommendedName>
    <alternativeName>
        <fullName evidence="9">1-deoxyxylulose-5-phosphate reductoisomerase</fullName>
    </alternativeName>
    <alternativeName>
        <fullName evidence="9">2-C-methyl-D-erythritol 4-phosphate synthase</fullName>
    </alternativeName>
</protein>
<feature type="binding site" evidence="9">
    <location>
        <position position="149"/>
    </location>
    <ligand>
        <name>1-deoxy-D-xylulose 5-phosphate</name>
        <dbReference type="ChEBI" id="CHEBI:57792"/>
    </ligand>
</feature>
<dbReference type="InterPro" id="IPR036291">
    <property type="entry name" value="NAD(P)-bd_dom_sf"/>
</dbReference>
<dbReference type="GO" id="GO:0051484">
    <property type="term" value="P:isopentenyl diphosphate biosynthetic process, methylerythritol 4-phosphate pathway involved in terpenoid biosynthetic process"/>
    <property type="evidence" value="ECO:0007669"/>
    <property type="project" value="TreeGrafter"/>
</dbReference>
<organism evidence="13 14">
    <name type="scientific">Negativicoccus succinicivorans</name>
    <dbReference type="NCBI Taxonomy" id="620903"/>
    <lineage>
        <taxon>Bacteria</taxon>
        <taxon>Bacillati</taxon>
        <taxon>Bacillota</taxon>
        <taxon>Negativicutes</taxon>
        <taxon>Veillonellales</taxon>
        <taxon>Veillonellaceae</taxon>
        <taxon>Negativicoccus</taxon>
    </lineage>
</organism>
<dbReference type="GO" id="GO:0030604">
    <property type="term" value="F:1-deoxy-D-xylulose-5-phosphate reductoisomerase activity"/>
    <property type="evidence" value="ECO:0007669"/>
    <property type="project" value="UniProtKB-UniRule"/>
</dbReference>
<dbReference type="EMBL" id="JACHHI010000001">
    <property type="protein sequence ID" value="MBB6477102.1"/>
    <property type="molecule type" value="Genomic_DNA"/>
</dbReference>
<keyword evidence="7 9" id="KW-0414">Isoprene biosynthesis</keyword>
<dbReference type="SUPFAM" id="SSF69055">
    <property type="entry name" value="1-deoxy-D-xylulose-5-phosphate reductoisomerase, C-terminal domain"/>
    <property type="match status" value="1"/>
</dbReference>
<comment type="cofactor">
    <cofactor evidence="9">
        <name>Mg(2+)</name>
        <dbReference type="ChEBI" id="CHEBI:18420"/>
    </cofactor>
    <cofactor evidence="9">
        <name>Mn(2+)</name>
        <dbReference type="ChEBI" id="CHEBI:29035"/>
    </cofactor>
</comment>
<evidence type="ECO:0000256" key="5">
    <source>
        <dbReference type="ARBA" id="ARBA00023002"/>
    </source>
</evidence>
<evidence type="ECO:0000313" key="14">
    <source>
        <dbReference type="Proteomes" id="UP000591941"/>
    </source>
</evidence>
<feature type="binding site" evidence="9">
    <location>
        <position position="209"/>
    </location>
    <ligand>
        <name>1-deoxy-D-xylulose 5-phosphate</name>
        <dbReference type="ChEBI" id="CHEBI:57792"/>
    </ligand>
</feature>
<dbReference type="InterPro" id="IPR003821">
    <property type="entry name" value="DXP_reductoisomerase"/>
</dbReference>
<feature type="binding site" evidence="9">
    <location>
        <position position="38"/>
    </location>
    <ligand>
        <name>NADPH</name>
        <dbReference type="ChEBI" id="CHEBI:57783"/>
    </ligand>
</feature>
<dbReference type="Pfam" id="PF13288">
    <property type="entry name" value="DXPR_C"/>
    <property type="match status" value="1"/>
</dbReference>
<dbReference type="Gene3D" id="3.40.50.720">
    <property type="entry name" value="NAD(P)-binding Rossmann-like Domain"/>
    <property type="match status" value="1"/>
</dbReference>
<comment type="function">
    <text evidence="9">Catalyzes the NADPH-dependent rearrangement and reduction of 1-deoxy-D-xylulose-5-phosphate (DXP) to 2-C-methyl-D-erythritol 4-phosphate (MEP).</text>
</comment>
<dbReference type="Proteomes" id="UP000591941">
    <property type="component" value="Unassembled WGS sequence"/>
</dbReference>
<evidence type="ECO:0000256" key="4">
    <source>
        <dbReference type="ARBA" id="ARBA00022857"/>
    </source>
</evidence>
<evidence type="ECO:0000259" key="11">
    <source>
        <dbReference type="Pfam" id="PF08436"/>
    </source>
</evidence>
<feature type="binding site" evidence="9">
    <location>
        <position position="173"/>
    </location>
    <ligand>
        <name>1-deoxy-D-xylulose 5-phosphate</name>
        <dbReference type="ChEBI" id="CHEBI:57792"/>
    </ligand>
</feature>
<evidence type="ECO:0000256" key="6">
    <source>
        <dbReference type="ARBA" id="ARBA00023211"/>
    </source>
</evidence>
<feature type="binding site" evidence="9">
    <location>
        <position position="196"/>
    </location>
    <ligand>
        <name>1-deoxy-D-xylulose 5-phosphate</name>
        <dbReference type="ChEBI" id="CHEBI:57792"/>
    </ligand>
</feature>
<dbReference type="NCBIfam" id="TIGR00243">
    <property type="entry name" value="Dxr"/>
    <property type="match status" value="1"/>
</dbReference>
<feature type="binding site" evidence="9">
    <location>
        <position position="37"/>
    </location>
    <ligand>
        <name>NADPH</name>
        <dbReference type="ChEBI" id="CHEBI:57783"/>
    </ligand>
</feature>
<feature type="binding site" evidence="9">
    <location>
        <position position="148"/>
    </location>
    <ligand>
        <name>1-deoxy-D-xylulose 5-phosphate</name>
        <dbReference type="ChEBI" id="CHEBI:57792"/>
    </ligand>
</feature>
<evidence type="ECO:0000256" key="2">
    <source>
        <dbReference type="ARBA" id="ARBA00006825"/>
    </source>
</evidence>
<dbReference type="Gene3D" id="1.10.1740.10">
    <property type="match status" value="1"/>
</dbReference>
<comment type="catalytic activity">
    <reaction evidence="8">
        <text>2-C-methyl-D-erythritol 4-phosphate + NADP(+) = 1-deoxy-D-xylulose 5-phosphate + NADPH + H(+)</text>
        <dbReference type="Rhea" id="RHEA:13717"/>
        <dbReference type="ChEBI" id="CHEBI:15378"/>
        <dbReference type="ChEBI" id="CHEBI:57783"/>
        <dbReference type="ChEBI" id="CHEBI:57792"/>
        <dbReference type="ChEBI" id="CHEBI:58262"/>
        <dbReference type="ChEBI" id="CHEBI:58349"/>
        <dbReference type="EC" id="1.1.1.267"/>
    </reaction>
    <physiologicalReaction direction="right-to-left" evidence="8">
        <dbReference type="Rhea" id="RHEA:13719"/>
    </physiologicalReaction>
</comment>
<feature type="binding site" evidence="9">
    <location>
        <position position="123"/>
    </location>
    <ligand>
        <name>NADPH</name>
        <dbReference type="ChEBI" id="CHEBI:57783"/>
    </ligand>
</feature>
<dbReference type="GO" id="GO:0070402">
    <property type="term" value="F:NADPH binding"/>
    <property type="evidence" value="ECO:0007669"/>
    <property type="project" value="InterPro"/>
</dbReference>
<keyword evidence="9" id="KW-0460">Magnesium</keyword>
<feature type="binding site" evidence="9">
    <location>
        <position position="214"/>
    </location>
    <ligand>
        <name>1-deoxy-D-xylulose 5-phosphate</name>
        <dbReference type="ChEBI" id="CHEBI:57792"/>
    </ligand>
</feature>
<feature type="binding site" evidence="9">
    <location>
        <position position="149"/>
    </location>
    <ligand>
        <name>Mn(2+)</name>
        <dbReference type="ChEBI" id="CHEBI:29035"/>
    </ligand>
</feature>
<sequence length="385" mass="41896">MKKIAVLGSTGSIGTQALEVIREHSDKLQATVLVAHRNTDLLRQQIEEFHPELVAVTDREAGKQLRATYTGPTKIIIGPETLTEAAAAANAEIVLVAISGAIGIAPTLAAIEAHKVIALANKETMVAAGDLVNRKAVEADVTIYPVDSEHSAIFQCLQAVPKDALANVILTASGGPFRGYSAAQLANVTVADCLKHPTWQMGQKITIDSASLFNKGLEVIEAHHLFAVDYDKIEVVVHPQSIVHSMIRLRDGGVLAQLGVPDMKLPIQLAFSYPERWTINNAPLHWDTQRTLEFEPPVTDVFRSLPLAYQAGRMGQSATLVYNAANEEAVKAFIADKISFTDLFTVTEEMVVTHTPTPLRDWQDIVMADRAIRNRATEFIATLSK</sequence>
<feature type="binding site" evidence="9">
    <location>
        <position position="121"/>
    </location>
    <ligand>
        <name>NADPH</name>
        <dbReference type="ChEBI" id="CHEBI:57783"/>
    </ligand>
</feature>
<evidence type="ECO:0000256" key="8">
    <source>
        <dbReference type="ARBA" id="ARBA00048543"/>
    </source>
</evidence>
<evidence type="ECO:0000256" key="7">
    <source>
        <dbReference type="ARBA" id="ARBA00023229"/>
    </source>
</evidence>
<feature type="binding site" evidence="9">
    <location>
        <position position="218"/>
    </location>
    <ligand>
        <name>Mn(2+)</name>
        <dbReference type="ChEBI" id="CHEBI:29035"/>
    </ligand>
</feature>
<feature type="binding site" evidence="9">
    <location>
        <position position="202"/>
    </location>
    <ligand>
        <name>NADPH</name>
        <dbReference type="ChEBI" id="CHEBI:57783"/>
    </ligand>
</feature>
<comment type="similarity">
    <text evidence="2 9">Belongs to the DXR family.</text>
</comment>
<evidence type="ECO:0000256" key="1">
    <source>
        <dbReference type="ARBA" id="ARBA00005094"/>
    </source>
</evidence>
<dbReference type="GO" id="GO:0016853">
    <property type="term" value="F:isomerase activity"/>
    <property type="evidence" value="ECO:0007669"/>
    <property type="project" value="UniProtKB-KW"/>
</dbReference>
<accession>A0A841R3D3</accession>
<comment type="pathway">
    <text evidence="1 9">Isoprenoid biosynthesis; isopentenyl diphosphate biosynthesis via DXP pathway; isopentenyl diphosphate from 1-deoxy-D-xylulose 5-phosphate: step 1/6.</text>
</comment>
<evidence type="ECO:0000313" key="13">
    <source>
        <dbReference type="EMBL" id="MBB6477102.1"/>
    </source>
</evidence>
<dbReference type="AlphaFoldDB" id="A0A841R3D3"/>
<keyword evidence="3 9" id="KW-0479">Metal-binding</keyword>
<dbReference type="PANTHER" id="PTHR30525">
    <property type="entry name" value="1-DEOXY-D-XYLULOSE 5-PHOSPHATE REDUCTOISOMERASE"/>
    <property type="match status" value="1"/>
</dbReference>
<dbReference type="OrthoDB" id="9806546at2"/>
<dbReference type="SUPFAM" id="SSF55347">
    <property type="entry name" value="Glyceraldehyde-3-phosphate dehydrogenase-like, C-terminal domain"/>
    <property type="match status" value="1"/>
</dbReference>
<dbReference type="InterPro" id="IPR026877">
    <property type="entry name" value="DXPR_C"/>
</dbReference>
<feature type="domain" description="1-deoxy-D-xylulose 5-phosphate reductoisomerase C-terminal" evidence="11">
    <location>
        <begin position="143"/>
        <end position="226"/>
    </location>
</feature>
<dbReference type="InterPro" id="IPR036169">
    <property type="entry name" value="DXPR_C_sf"/>
</dbReference>
<dbReference type="GO" id="GO:0030145">
    <property type="term" value="F:manganese ion binding"/>
    <property type="evidence" value="ECO:0007669"/>
    <property type="project" value="TreeGrafter"/>
</dbReference>
<keyword evidence="6 9" id="KW-0464">Manganese</keyword>
<name>A0A841R3D3_9FIRM</name>
<evidence type="ECO:0000256" key="3">
    <source>
        <dbReference type="ARBA" id="ARBA00022723"/>
    </source>
</evidence>
<comment type="caution">
    <text evidence="9">Lacks conserved residue(s) required for the propagation of feature annotation.</text>
</comment>
<evidence type="ECO:0000259" key="10">
    <source>
        <dbReference type="Pfam" id="PF02670"/>
    </source>
</evidence>
<dbReference type="HAMAP" id="MF_00183">
    <property type="entry name" value="DXP_reductoisom"/>
    <property type="match status" value="1"/>
</dbReference>
<dbReference type="SUPFAM" id="SSF51735">
    <property type="entry name" value="NAD(P)-binding Rossmann-fold domains"/>
    <property type="match status" value="1"/>
</dbReference>
<evidence type="ECO:0000259" key="12">
    <source>
        <dbReference type="Pfam" id="PF13288"/>
    </source>
</evidence>
<gene>
    <name evidence="9" type="primary">dxr</name>
    <name evidence="13" type="ORF">HNR45_000124</name>
</gene>
<feature type="binding site" evidence="9">
    <location>
        <position position="147"/>
    </location>
    <ligand>
        <name>Mn(2+)</name>
        <dbReference type="ChEBI" id="CHEBI:29035"/>
    </ligand>
</feature>
<feature type="domain" description="DXP reductoisomerase C-terminal" evidence="12">
    <location>
        <begin position="258"/>
        <end position="374"/>
    </location>
</feature>
<dbReference type="PIRSF" id="PIRSF006205">
    <property type="entry name" value="Dxp_reductismrs"/>
    <property type="match status" value="1"/>
</dbReference>
<dbReference type="InterPro" id="IPR013512">
    <property type="entry name" value="DXP_reductoisomerase_N"/>
</dbReference>
<keyword evidence="14" id="KW-1185">Reference proteome</keyword>